<dbReference type="Proteomes" id="UP001147653">
    <property type="component" value="Unassembled WGS sequence"/>
</dbReference>
<dbReference type="AlphaFoldDB" id="A0A9X3N7N9"/>
<dbReference type="PROSITE" id="PS51118">
    <property type="entry name" value="HTH_HXLR"/>
    <property type="match status" value="1"/>
</dbReference>
<dbReference type="InterPro" id="IPR002577">
    <property type="entry name" value="HTH_HxlR"/>
</dbReference>
<gene>
    <name evidence="5" type="ORF">OJ997_02820</name>
</gene>
<dbReference type="PANTHER" id="PTHR33204:SF18">
    <property type="entry name" value="TRANSCRIPTIONAL REGULATORY PROTEIN"/>
    <property type="match status" value="1"/>
</dbReference>
<reference evidence="5" key="1">
    <citation type="submission" date="2022-10" db="EMBL/GenBank/DDBJ databases">
        <title>The WGS of Solirubrobacter phytolaccae KCTC 29190.</title>
        <authorList>
            <person name="Jiang Z."/>
        </authorList>
    </citation>
    <scope>NUCLEOTIDE SEQUENCE</scope>
    <source>
        <strain evidence="5">KCTC 29190</strain>
    </source>
</reference>
<dbReference type="SUPFAM" id="SSF46785">
    <property type="entry name" value="Winged helix' DNA-binding domain"/>
    <property type="match status" value="1"/>
</dbReference>
<evidence type="ECO:0000256" key="3">
    <source>
        <dbReference type="ARBA" id="ARBA00023163"/>
    </source>
</evidence>
<accession>A0A9X3N7N9</accession>
<keyword evidence="1" id="KW-0805">Transcription regulation</keyword>
<dbReference type="EMBL" id="JAPDDP010000003">
    <property type="protein sequence ID" value="MDA0179216.1"/>
    <property type="molecule type" value="Genomic_DNA"/>
</dbReference>
<dbReference type="Gene3D" id="1.10.10.10">
    <property type="entry name" value="Winged helix-like DNA-binding domain superfamily/Winged helix DNA-binding domain"/>
    <property type="match status" value="1"/>
</dbReference>
<evidence type="ECO:0000313" key="5">
    <source>
        <dbReference type="EMBL" id="MDA0179216.1"/>
    </source>
</evidence>
<dbReference type="GO" id="GO:0003677">
    <property type="term" value="F:DNA binding"/>
    <property type="evidence" value="ECO:0007669"/>
    <property type="project" value="UniProtKB-KW"/>
</dbReference>
<name>A0A9X3N7N9_9ACTN</name>
<proteinExistence type="predicted"/>
<evidence type="ECO:0000313" key="6">
    <source>
        <dbReference type="Proteomes" id="UP001147653"/>
    </source>
</evidence>
<protein>
    <submittedName>
        <fullName evidence="5">Helix-turn-helix transcriptional regulator</fullName>
    </submittedName>
</protein>
<evidence type="ECO:0000256" key="1">
    <source>
        <dbReference type="ARBA" id="ARBA00023015"/>
    </source>
</evidence>
<dbReference type="Pfam" id="PF01638">
    <property type="entry name" value="HxlR"/>
    <property type="match status" value="1"/>
</dbReference>
<evidence type="ECO:0000256" key="2">
    <source>
        <dbReference type="ARBA" id="ARBA00023125"/>
    </source>
</evidence>
<dbReference type="PANTHER" id="PTHR33204">
    <property type="entry name" value="TRANSCRIPTIONAL REGULATOR, MARR FAMILY"/>
    <property type="match status" value="1"/>
</dbReference>
<dbReference type="RefSeq" id="WP_270023480.1">
    <property type="nucleotide sequence ID" value="NZ_JAPDDP010000003.1"/>
</dbReference>
<comment type="caution">
    <text evidence="5">The sequence shown here is derived from an EMBL/GenBank/DDBJ whole genome shotgun (WGS) entry which is preliminary data.</text>
</comment>
<dbReference type="InterPro" id="IPR036390">
    <property type="entry name" value="WH_DNA-bd_sf"/>
</dbReference>
<organism evidence="5 6">
    <name type="scientific">Solirubrobacter phytolaccae</name>
    <dbReference type="NCBI Taxonomy" id="1404360"/>
    <lineage>
        <taxon>Bacteria</taxon>
        <taxon>Bacillati</taxon>
        <taxon>Actinomycetota</taxon>
        <taxon>Thermoleophilia</taxon>
        <taxon>Solirubrobacterales</taxon>
        <taxon>Solirubrobacteraceae</taxon>
        <taxon>Solirubrobacter</taxon>
    </lineage>
</organism>
<evidence type="ECO:0000259" key="4">
    <source>
        <dbReference type="PROSITE" id="PS51118"/>
    </source>
</evidence>
<keyword evidence="6" id="KW-1185">Reference proteome</keyword>
<keyword evidence="2" id="KW-0238">DNA-binding</keyword>
<sequence length="150" mass="17282">MYELDRPISCSIGRAMDILGERWTFLILRESFYGIRRFSDMQRNLGIARNILSTRLQTLVANGILERVLYREDPPRYEYKLTAAGRDLYPAIVTLMRWGDRHLSEEPPVVLRHNSCGHEADPLLVCAHCHEELDPHQVTPERNVDLAAAP</sequence>
<keyword evidence="3" id="KW-0804">Transcription</keyword>
<dbReference type="InterPro" id="IPR036388">
    <property type="entry name" value="WH-like_DNA-bd_sf"/>
</dbReference>
<feature type="domain" description="HTH hxlR-type" evidence="4">
    <location>
        <begin position="10"/>
        <end position="107"/>
    </location>
</feature>